<dbReference type="Proteomes" id="UP000035088">
    <property type="component" value="Unassembled WGS sequence"/>
</dbReference>
<reference evidence="1 2" key="1">
    <citation type="submission" date="2011-11" db="EMBL/GenBank/DDBJ databases">
        <title>Whole genome shotgun sequence of Gordonia araii NBRC 100433.</title>
        <authorList>
            <person name="Yoshida Y."/>
            <person name="Hosoyama A."/>
            <person name="Tsuchikane K."/>
            <person name="Katsumata H."/>
            <person name="Yamazaki S."/>
            <person name="Fujita N."/>
        </authorList>
    </citation>
    <scope>NUCLEOTIDE SEQUENCE [LARGE SCALE GENOMIC DNA]</scope>
    <source>
        <strain evidence="1 2">NBRC 100433</strain>
    </source>
</reference>
<proteinExistence type="predicted"/>
<protein>
    <submittedName>
        <fullName evidence="1">Putative oxidoreductase</fullName>
    </submittedName>
</protein>
<dbReference type="InterPro" id="IPR011032">
    <property type="entry name" value="GroES-like_sf"/>
</dbReference>
<dbReference type="OrthoDB" id="9787435at2"/>
<gene>
    <name evidence="1" type="ORF">GOARA_063_01380</name>
</gene>
<dbReference type="EMBL" id="BAEE01000063">
    <property type="protein sequence ID" value="GAB10939.1"/>
    <property type="molecule type" value="Genomic_DNA"/>
</dbReference>
<dbReference type="PANTHER" id="PTHR43677">
    <property type="entry name" value="SHORT-CHAIN DEHYDROGENASE/REDUCTASE"/>
    <property type="match status" value="1"/>
</dbReference>
<dbReference type="Gene3D" id="3.90.180.10">
    <property type="entry name" value="Medium-chain alcohol dehydrogenases, catalytic domain"/>
    <property type="match status" value="1"/>
</dbReference>
<dbReference type="AlphaFoldDB" id="G7H514"/>
<comment type="caution">
    <text evidence="1">The sequence shown here is derived from an EMBL/GenBank/DDBJ whole genome shotgun (WGS) entry which is preliminary data.</text>
</comment>
<dbReference type="PANTHER" id="PTHR43677:SF11">
    <property type="entry name" value="ZINC-CONTAINING ALCOHOL DEHYDROGENASE"/>
    <property type="match status" value="1"/>
</dbReference>
<dbReference type="InterPro" id="IPR051397">
    <property type="entry name" value="Zn-ADH-like_protein"/>
</dbReference>
<dbReference type="RefSeq" id="WP_007323014.1">
    <property type="nucleotide sequence ID" value="NZ_BAEE01000063.1"/>
</dbReference>
<dbReference type="SUPFAM" id="SSF50129">
    <property type="entry name" value="GroES-like"/>
    <property type="match status" value="1"/>
</dbReference>
<name>G7H514_9ACTN</name>
<dbReference type="Gene3D" id="3.40.50.720">
    <property type="entry name" value="NAD(P)-binding Rossmann-like Domain"/>
    <property type="match status" value="1"/>
</dbReference>
<dbReference type="InterPro" id="IPR036291">
    <property type="entry name" value="NAD(P)-bd_dom_sf"/>
</dbReference>
<organism evidence="1 2">
    <name type="scientific">Gordonia araii NBRC 100433</name>
    <dbReference type="NCBI Taxonomy" id="1073574"/>
    <lineage>
        <taxon>Bacteria</taxon>
        <taxon>Bacillati</taxon>
        <taxon>Actinomycetota</taxon>
        <taxon>Actinomycetes</taxon>
        <taxon>Mycobacteriales</taxon>
        <taxon>Gordoniaceae</taxon>
        <taxon>Gordonia</taxon>
    </lineage>
</organism>
<sequence length="322" mass="33294">MKAAVISGPDQQPRYADFAEPVAGDDHRIVDLVAAGIHNIVRARATGHHYSSDGIWPLIPGVDAVARTDDGRLIYTGMVAQPWGTMAQRMAVPTAFGLPLPDGVDPLAVAAGCNPGLASWLPLSMRHAELTARGADLGSVLILGATGMAGRIAVDNALTLGANAVVAVGRNTDALARIATDDNDQVRTVALTGSGDADRLGRALDGIAPSTVIDFVWGTVAELTFDAIASLPGNAEVTHIDIGESAGATARVPGSLLRSRPYTIVGSGLGSVDPATMFDAVAEFIGLIDAGRVRIPYASYRLSDVARAWTAHGPQRAVVVPD</sequence>
<dbReference type="SUPFAM" id="SSF51735">
    <property type="entry name" value="NAD(P)-binding Rossmann-fold domains"/>
    <property type="match status" value="1"/>
</dbReference>
<dbReference type="GO" id="GO:0016491">
    <property type="term" value="F:oxidoreductase activity"/>
    <property type="evidence" value="ECO:0007669"/>
    <property type="project" value="TreeGrafter"/>
</dbReference>
<keyword evidence="2" id="KW-1185">Reference proteome</keyword>
<dbReference type="STRING" id="1073574.GOARA_063_01380"/>
<accession>G7H514</accession>
<evidence type="ECO:0000313" key="2">
    <source>
        <dbReference type="Proteomes" id="UP000035088"/>
    </source>
</evidence>
<evidence type="ECO:0000313" key="1">
    <source>
        <dbReference type="EMBL" id="GAB10939.1"/>
    </source>
</evidence>